<dbReference type="EMBL" id="CP035037">
    <property type="protein sequence ID" value="QAB17442.1"/>
    <property type="molecule type" value="Genomic_DNA"/>
</dbReference>
<dbReference type="Gene3D" id="3.30.1330.40">
    <property type="entry name" value="RutC-like"/>
    <property type="match status" value="1"/>
</dbReference>
<dbReference type="PANTHER" id="PTHR43857">
    <property type="entry name" value="BLR7761 PROTEIN"/>
    <property type="match status" value="1"/>
</dbReference>
<organism evidence="1 2">
    <name type="scientific">Leucobacter muris</name>
    <dbReference type="NCBI Taxonomy" id="1935379"/>
    <lineage>
        <taxon>Bacteria</taxon>
        <taxon>Bacillati</taxon>
        <taxon>Actinomycetota</taxon>
        <taxon>Actinomycetes</taxon>
        <taxon>Micrococcales</taxon>
        <taxon>Microbacteriaceae</taxon>
        <taxon>Leucobacter</taxon>
    </lineage>
</organism>
<gene>
    <name evidence="1" type="ORF">Leucomu_05475</name>
</gene>
<dbReference type="CDD" id="cd00448">
    <property type="entry name" value="YjgF_YER057c_UK114_family"/>
    <property type="match status" value="1"/>
</dbReference>
<dbReference type="SUPFAM" id="SSF55298">
    <property type="entry name" value="YjgF-like"/>
    <property type="match status" value="1"/>
</dbReference>
<reference evidence="1 2" key="1">
    <citation type="submission" date="2019-01" db="EMBL/GenBank/DDBJ databases">
        <title>Leucobacter muris sp. nov. isolated from the nose of a laboratory mouse.</title>
        <authorList>
            <person name="Benga L."/>
            <person name="Sproeer C."/>
            <person name="Schumann P."/>
            <person name="Verbarg S."/>
            <person name="Bunk B."/>
            <person name="Engelhardt E."/>
            <person name="Benten P.M."/>
            <person name="Sager M."/>
        </authorList>
    </citation>
    <scope>NUCLEOTIDE SEQUENCE [LARGE SCALE GENOMIC DNA]</scope>
    <source>
        <strain evidence="1 2">DSM 101948</strain>
    </source>
</reference>
<dbReference type="InterPro" id="IPR035959">
    <property type="entry name" value="RutC-like_sf"/>
</dbReference>
<name>A0ABX5QEE6_9MICO</name>
<proteinExistence type="predicted"/>
<protein>
    <submittedName>
        <fullName evidence="1">RidA family protein</fullName>
    </submittedName>
</protein>
<keyword evidence="2" id="KW-1185">Reference proteome</keyword>
<evidence type="ECO:0000313" key="2">
    <source>
        <dbReference type="Proteomes" id="UP000285768"/>
    </source>
</evidence>
<dbReference type="PANTHER" id="PTHR43857:SF1">
    <property type="entry name" value="YJGH FAMILY PROTEIN"/>
    <property type="match status" value="1"/>
</dbReference>
<dbReference type="InterPro" id="IPR006175">
    <property type="entry name" value="YjgF/YER057c/UK114"/>
</dbReference>
<accession>A0ABX5QEE6</accession>
<dbReference type="RefSeq" id="WP_128386579.1">
    <property type="nucleotide sequence ID" value="NZ_CP035037.1"/>
</dbReference>
<dbReference type="Proteomes" id="UP000285768">
    <property type="component" value="Chromosome"/>
</dbReference>
<dbReference type="Pfam" id="PF01042">
    <property type="entry name" value="Ribonuc_L-PSP"/>
    <property type="match status" value="1"/>
</dbReference>
<evidence type="ECO:0000313" key="1">
    <source>
        <dbReference type="EMBL" id="QAB17442.1"/>
    </source>
</evidence>
<sequence length="136" mass="14119">MSVELFSPEGLAQEVPFRHVAVGTGSRTVCVAGQVSATSSGGPVAPGDLPGQVAQALRNVAAGLAGAGARFTDVVRLRFYLTDWRTEKHDDFLAGIAEVADELGIPQPMPPSTLIGVAALFEPHVLVEIEATAVLD</sequence>